<evidence type="ECO:0000313" key="3">
    <source>
        <dbReference type="Proteomes" id="UP000319148"/>
    </source>
</evidence>
<name>A0A501PB49_9PROT</name>
<dbReference type="RefSeq" id="WP_139941607.1">
    <property type="nucleotide sequence ID" value="NZ_JBHSYP010000005.1"/>
</dbReference>
<evidence type="ECO:0000256" key="1">
    <source>
        <dbReference type="SAM" id="MobiDB-lite"/>
    </source>
</evidence>
<feature type="region of interest" description="Disordered" evidence="1">
    <location>
        <begin position="26"/>
        <end position="65"/>
    </location>
</feature>
<dbReference type="SUPFAM" id="SSF50494">
    <property type="entry name" value="Trypsin-like serine proteases"/>
    <property type="match status" value="1"/>
</dbReference>
<evidence type="ECO:0000313" key="2">
    <source>
        <dbReference type="EMBL" id="TPD57292.1"/>
    </source>
</evidence>
<feature type="compositionally biased region" description="Pro residues" evidence="1">
    <location>
        <begin position="32"/>
        <end position="51"/>
    </location>
</feature>
<dbReference type="Gene3D" id="2.40.10.120">
    <property type="match status" value="1"/>
</dbReference>
<dbReference type="OrthoDB" id="8210367at2"/>
<reference evidence="3" key="1">
    <citation type="submission" date="2019-06" db="EMBL/GenBank/DDBJ databases">
        <title>The complete genome of Emcibacter congregatus ZYLT.</title>
        <authorList>
            <person name="Zhao Z."/>
        </authorList>
    </citation>
    <scope>NUCLEOTIDE SEQUENCE [LARGE SCALE GENOMIC DNA]</scope>
    <source>
        <strain evidence="3">MCCC 1A06723</strain>
    </source>
</reference>
<dbReference type="InterPro" id="IPR009003">
    <property type="entry name" value="Peptidase_S1_PA"/>
</dbReference>
<gene>
    <name evidence="2" type="ORF">FIV46_14280</name>
</gene>
<protein>
    <submittedName>
        <fullName evidence="2">Trypsin-like peptidase domain-containing protein</fullName>
    </submittedName>
</protein>
<keyword evidence="3" id="KW-1185">Reference proteome</keyword>
<proteinExistence type="predicted"/>
<dbReference type="EMBL" id="VFIY01000018">
    <property type="protein sequence ID" value="TPD57292.1"/>
    <property type="molecule type" value="Genomic_DNA"/>
</dbReference>
<dbReference type="Proteomes" id="UP000319148">
    <property type="component" value="Unassembled WGS sequence"/>
</dbReference>
<dbReference type="AlphaFoldDB" id="A0A501PB49"/>
<sequence length="298" mass="31751">MNWSTKFALFLLFIVVIGGELSKPGGDNGLEPVPPMAPAPRPRTTPVPDQTPPAGQGRIRRPSPDSPVILIQAEEKKKNSIATGTAFAVRNEGYWITARHVTEGCGRLLVMVNDRQAFAARVLAVHPTADVSLLSTAKGFGALALRAERSEYDQEGFHFGFPRGEPGDVYSRLIGQSTMVTQGSRFGREPVLVWAEKIRNPAVGGSLGGISGGPILDRQGHVAGIHVAGSVRRGRSYSSQPGAVLELMKGRGLPSGRVTESATEEILPDLNSRAFAQAGAFLRKKLIVAKVVCIVGTN</sequence>
<comment type="caution">
    <text evidence="2">The sequence shown here is derived from an EMBL/GenBank/DDBJ whole genome shotgun (WGS) entry which is preliminary data.</text>
</comment>
<organism evidence="2 3">
    <name type="scientific">Emcibacter nanhaiensis</name>
    <dbReference type="NCBI Taxonomy" id="1505037"/>
    <lineage>
        <taxon>Bacteria</taxon>
        <taxon>Pseudomonadati</taxon>
        <taxon>Pseudomonadota</taxon>
        <taxon>Alphaproteobacteria</taxon>
        <taxon>Emcibacterales</taxon>
        <taxon>Emcibacteraceae</taxon>
        <taxon>Emcibacter</taxon>
    </lineage>
</organism>
<accession>A0A501PB49</accession>
<dbReference type="Pfam" id="PF13365">
    <property type="entry name" value="Trypsin_2"/>
    <property type="match status" value="1"/>
</dbReference>